<protein>
    <submittedName>
        <fullName evidence="1">Sarcosine oxidase subunit delta family protein</fullName>
    </submittedName>
</protein>
<comment type="caution">
    <text evidence="1">The sequence shown here is derived from an EMBL/GenBank/DDBJ whole genome shotgun (WGS) entry which is preliminary data.</text>
</comment>
<evidence type="ECO:0000313" key="1">
    <source>
        <dbReference type="EMBL" id="RUM98728.1"/>
    </source>
</evidence>
<reference evidence="1 2" key="1">
    <citation type="submission" date="2018-11" db="EMBL/GenBank/DDBJ databases">
        <title>Pseudaminobacter arsenicus sp. nov., an arsenic-resistant bacterium isolated from arsenic-rich aquifers.</title>
        <authorList>
            <person name="Mu Y."/>
        </authorList>
    </citation>
    <scope>NUCLEOTIDE SEQUENCE [LARGE SCALE GENOMIC DNA]</scope>
    <source>
        <strain evidence="1 2">CB3</strain>
    </source>
</reference>
<dbReference type="GO" id="GO:0046653">
    <property type="term" value="P:tetrahydrofolate metabolic process"/>
    <property type="evidence" value="ECO:0007669"/>
    <property type="project" value="InterPro"/>
</dbReference>
<dbReference type="OrthoDB" id="5420070at2"/>
<dbReference type="GO" id="GO:0008115">
    <property type="term" value="F:sarcosine oxidase activity"/>
    <property type="evidence" value="ECO:0007669"/>
    <property type="project" value="InterPro"/>
</dbReference>
<dbReference type="NCBIfam" id="TIGR01374">
    <property type="entry name" value="soxD"/>
    <property type="match status" value="1"/>
</dbReference>
<dbReference type="RefSeq" id="WP_128624795.1">
    <property type="nucleotide sequence ID" value="NZ_ML133509.1"/>
</dbReference>
<dbReference type="Pfam" id="PF04267">
    <property type="entry name" value="SoxD"/>
    <property type="match status" value="1"/>
</dbReference>
<keyword evidence="2" id="KW-1185">Reference proteome</keyword>
<dbReference type="InterPro" id="IPR038561">
    <property type="entry name" value="SoxD_sf"/>
</dbReference>
<evidence type="ECO:0000313" key="2">
    <source>
        <dbReference type="Proteomes" id="UP000281647"/>
    </source>
</evidence>
<dbReference type="Gene3D" id="3.30.2270.10">
    <property type="entry name" value="Folate-binding superfamily"/>
    <property type="match status" value="1"/>
</dbReference>
<sequence>MLITCPYCGPRNVSEYTYQGDGNRTRPDPASTDQAAWNEYVYDRLNPAGDHHEIWQHSGGCRAHLRVTRNTLTHVVTEVSFARDAGHRKSERHRKPGAHA</sequence>
<proteinExistence type="predicted"/>
<name>A0A432V957_9HYPH</name>
<accession>A0A432V957</accession>
<dbReference type="Proteomes" id="UP000281647">
    <property type="component" value="Unassembled WGS sequence"/>
</dbReference>
<organism evidence="1 2">
    <name type="scientific">Borborobacter arsenicus</name>
    <dbReference type="NCBI Taxonomy" id="1851146"/>
    <lineage>
        <taxon>Bacteria</taxon>
        <taxon>Pseudomonadati</taxon>
        <taxon>Pseudomonadota</taxon>
        <taxon>Alphaproteobacteria</taxon>
        <taxon>Hyphomicrobiales</taxon>
        <taxon>Phyllobacteriaceae</taxon>
        <taxon>Borborobacter</taxon>
    </lineage>
</organism>
<gene>
    <name evidence="1" type="ORF">EET67_06405</name>
</gene>
<dbReference type="AlphaFoldDB" id="A0A432V957"/>
<dbReference type="InterPro" id="IPR006279">
    <property type="entry name" value="SoxD"/>
</dbReference>
<dbReference type="EMBL" id="RKST01000005">
    <property type="protein sequence ID" value="RUM98728.1"/>
    <property type="molecule type" value="Genomic_DNA"/>
</dbReference>